<dbReference type="EMBL" id="JAQMHB010000001">
    <property type="protein sequence ID" value="MDS9994390.1"/>
    <property type="molecule type" value="Genomic_DNA"/>
</dbReference>
<organism evidence="1 2">
    <name type="scientific">Xanthomonas hawaiiensis</name>
    <dbReference type="NCBI Taxonomy" id="3003247"/>
    <lineage>
        <taxon>Bacteria</taxon>
        <taxon>Pseudomonadati</taxon>
        <taxon>Pseudomonadota</taxon>
        <taxon>Gammaproteobacteria</taxon>
        <taxon>Lysobacterales</taxon>
        <taxon>Lysobacteraceae</taxon>
        <taxon>Xanthomonas</taxon>
    </lineage>
</organism>
<reference evidence="1 2" key="1">
    <citation type="submission" date="2023-01" db="EMBL/GenBank/DDBJ databases">
        <title>Xanthomonas hawaiianensis sp. nov. isolated from Araceae family in Hawaii.</title>
        <authorList>
            <person name="Chunag S.-C."/>
            <person name="Dobhal S."/>
            <person name="Alvarez A."/>
            <person name="Arif M."/>
        </authorList>
    </citation>
    <scope>NUCLEOTIDE SEQUENCE [LARGE SCALE GENOMIC DNA]</scope>
    <source>
        <strain evidence="1 2">A2111</strain>
    </source>
</reference>
<sequence length="41" mass="4407">MKIDHCPAVTASRVRLNILSSVDAAHIRAFQLFNVGASVTP</sequence>
<accession>A0ABU2I8C4</accession>
<dbReference type="Proteomes" id="UP001260534">
    <property type="component" value="Unassembled WGS sequence"/>
</dbReference>
<name>A0ABU2I8C4_9XANT</name>
<comment type="caution">
    <text evidence="1">The sequence shown here is derived from an EMBL/GenBank/DDBJ whole genome shotgun (WGS) entry which is preliminary data.</text>
</comment>
<evidence type="ECO:0000313" key="1">
    <source>
        <dbReference type="EMBL" id="MDS9994390.1"/>
    </source>
</evidence>
<dbReference type="Gene3D" id="2.60.120.260">
    <property type="entry name" value="Galactose-binding domain-like"/>
    <property type="match status" value="1"/>
</dbReference>
<protein>
    <submittedName>
        <fullName evidence="1">Uncharacterized protein</fullName>
    </submittedName>
</protein>
<keyword evidence="2" id="KW-1185">Reference proteome</keyword>
<proteinExistence type="predicted"/>
<gene>
    <name evidence="1" type="ORF">PNQ69_16620</name>
</gene>
<dbReference type="RefSeq" id="WP_255549874.1">
    <property type="nucleotide sequence ID" value="NZ_JAGHXG010000004.1"/>
</dbReference>
<evidence type="ECO:0000313" key="2">
    <source>
        <dbReference type="Proteomes" id="UP001260534"/>
    </source>
</evidence>